<gene>
    <name evidence="4" type="ORF">XAT740_LOCUS44050</name>
</gene>
<evidence type="ECO:0000259" key="3">
    <source>
        <dbReference type="PROSITE" id="PS50106"/>
    </source>
</evidence>
<dbReference type="GO" id="GO:0043113">
    <property type="term" value="P:receptor clustering"/>
    <property type="evidence" value="ECO:0007669"/>
    <property type="project" value="TreeGrafter"/>
</dbReference>
<dbReference type="PANTHER" id="PTHR23119:SF51">
    <property type="entry name" value="DISKS LARGE 1 TUMOR SUPPRESSOR PROTEIN"/>
    <property type="match status" value="1"/>
</dbReference>
<dbReference type="SUPFAM" id="SSF50156">
    <property type="entry name" value="PDZ domain-like"/>
    <property type="match status" value="1"/>
</dbReference>
<dbReference type="GO" id="GO:0098609">
    <property type="term" value="P:cell-cell adhesion"/>
    <property type="evidence" value="ECO:0007669"/>
    <property type="project" value="TreeGrafter"/>
</dbReference>
<dbReference type="SMART" id="SM00228">
    <property type="entry name" value="PDZ"/>
    <property type="match status" value="2"/>
</dbReference>
<dbReference type="GO" id="GO:0097120">
    <property type="term" value="P:receptor localization to synapse"/>
    <property type="evidence" value="ECO:0007669"/>
    <property type="project" value="TreeGrafter"/>
</dbReference>
<proteinExistence type="predicted"/>
<dbReference type="PANTHER" id="PTHR23119">
    <property type="entry name" value="DISCS LARGE"/>
    <property type="match status" value="1"/>
</dbReference>
<comment type="subcellular location">
    <subcellularLocation>
        <location evidence="1">Membrane</location>
    </subcellularLocation>
</comment>
<evidence type="ECO:0000256" key="1">
    <source>
        <dbReference type="ARBA" id="ARBA00004370"/>
    </source>
</evidence>
<organism evidence="4 5">
    <name type="scientific">Adineta ricciae</name>
    <name type="common">Rotifer</name>
    <dbReference type="NCBI Taxonomy" id="249248"/>
    <lineage>
        <taxon>Eukaryota</taxon>
        <taxon>Metazoa</taxon>
        <taxon>Spiralia</taxon>
        <taxon>Gnathifera</taxon>
        <taxon>Rotifera</taxon>
        <taxon>Eurotatoria</taxon>
        <taxon>Bdelloidea</taxon>
        <taxon>Adinetida</taxon>
        <taxon>Adinetidae</taxon>
        <taxon>Adineta</taxon>
    </lineage>
</organism>
<name>A0A815Y403_ADIRI</name>
<dbReference type="Proteomes" id="UP000663828">
    <property type="component" value="Unassembled WGS sequence"/>
</dbReference>
<dbReference type="InterPro" id="IPR001478">
    <property type="entry name" value="PDZ"/>
</dbReference>
<keyword evidence="5" id="KW-1185">Reference proteome</keyword>
<dbReference type="Pfam" id="PF00595">
    <property type="entry name" value="PDZ"/>
    <property type="match status" value="1"/>
</dbReference>
<reference evidence="4" key="1">
    <citation type="submission" date="2021-02" db="EMBL/GenBank/DDBJ databases">
        <authorList>
            <person name="Nowell W R."/>
        </authorList>
    </citation>
    <scope>NUCLEOTIDE SEQUENCE</scope>
</reference>
<sequence>MSRITQFNYRNHWQEEEIDLERPLNNDQPLGFFITGGFCTTSPTHQFTSIIVTKIIEESLVAQDNRLKVFDILLSVNNIDFSNISEQDALKILRRAGPKVRLIVRRLSPSIIEEIELQHNGKLNLTIAGGIDGEYYLNDPGVFIIGKKQQQANTYLNIGDRLLEISSTKSTYDLRFVTFDEAQRFIRLACAESQTVKISVAHATDVVELQNNENEINSVISEENEEESVSCSSLSQDIKDDLIVPFDIEDVQRYESYERRVNSRLVVEHMADNLSIVAPVAHYSRSATNAMGMDLTPNYYENIVYPYQYKKQFNLYATPIHEAHTEMPVAQNLEDRVQQ</sequence>
<comment type="caution">
    <text evidence="4">The sequence shown here is derived from an EMBL/GenBank/DDBJ whole genome shotgun (WGS) entry which is preliminary data.</text>
</comment>
<dbReference type="GO" id="GO:0045197">
    <property type="term" value="P:establishment or maintenance of epithelial cell apical/basal polarity"/>
    <property type="evidence" value="ECO:0007669"/>
    <property type="project" value="TreeGrafter"/>
</dbReference>
<evidence type="ECO:0000256" key="2">
    <source>
        <dbReference type="ARBA" id="ARBA00023136"/>
    </source>
</evidence>
<dbReference type="InterPro" id="IPR050614">
    <property type="entry name" value="Synaptic_Scaffolding_LAP-MAGUK"/>
</dbReference>
<dbReference type="GO" id="GO:0016323">
    <property type="term" value="C:basolateral plasma membrane"/>
    <property type="evidence" value="ECO:0007669"/>
    <property type="project" value="TreeGrafter"/>
</dbReference>
<dbReference type="EMBL" id="CAJNOR010005527">
    <property type="protein sequence ID" value="CAF1566130.1"/>
    <property type="molecule type" value="Genomic_DNA"/>
</dbReference>
<protein>
    <recommendedName>
        <fullName evidence="3">PDZ domain-containing protein</fullName>
    </recommendedName>
</protein>
<feature type="domain" description="PDZ" evidence="3">
    <location>
        <begin position="17"/>
        <end position="108"/>
    </location>
</feature>
<dbReference type="GO" id="GO:0019901">
    <property type="term" value="F:protein kinase binding"/>
    <property type="evidence" value="ECO:0007669"/>
    <property type="project" value="TreeGrafter"/>
</dbReference>
<keyword evidence="2" id="KW-0472">Membrane</keyword>
<dbReference type="InterPro" id="IPR036034">
    <property type="entry name" value="PDZ_sf"/>
</dbReference>
<evidence type="ECO:0000313" key="5">
    <source>
        <dbReference type="Proteomes" id="UP000663828"/>
    </source>
</evidence>
<dbReference type="GO" id="GO:0030054">
    <property type="term" value="C:cell junction"/>
    <property type="evidence" value="ECO:0007669"/>
    <property type="project" value="TreeGrafter"/>
</dbReference>
<evidence type="ECO:0000313" key="4">
    <source>
        <dbReference type="EMBL" id="CAF1566130.1"/>
    </source>
</evidence>
<dbReference type="Gene3D" id="2.30.42.10">
    <property type="match status" value="1"/>
</dbReference>
<accession>A0A815Y403</accession>
<dbReference type="AlphaFoldDB" id="A0A815Y403"/>
<dbReference type="PROSITE" id="PS50106">
    <property type="entry name" value="PDZ"/>
    <property type="match status" value="1"/>
</dbReference>